<dbReference type="OrthoDB" id="637682at2759"/>
<protein>
    <recommendedName>
        <fullName evidence="5">Mitochondrial transcription termination factor 3</fullName>
    </recommendedName>
</protein>
<gene>
    <name evidence="3" type="ORF">GDO86_010811</name>
</gene>
<dbReference type="GO" id="GO:0003676">
    <property type="term" value="F:nucleic acid binding"/>
    <property type="evidence" value="ECO:0007669"/>
    <property type="project" value="InterPro"/>
</dbReference>
<evidence type="ECO:0000256" key="2">
    <source>
        <dbReference type="ARBA" id="ARBA00022946"/>
    </source>
</evidence>
<reference evidence="3" key="1">
    <citation type="thesis" date="2020" institute="ProQuest LLC" country="789 East Eisenhower Parkway, Ann Arbor, MI, USA">
        <title>Comparative Genomics and Chromosome Evolution.</title>
        <authorList>
            <person name="Mudd A.B."/>
        </authorList>
    </citation>
    <scope>NUCLEOTIDE SEQUENCE</scope>
    <source>
        <strain evidence="3">Female2</strain>
        <tissue evidence="3">Blood</tissue>
    </source>
</reference>
<evidence type="ECO:0000313" key="3">
    <source>
        <dbReference type="EMBL" id="KAG8441773.1"/>
    </source>
</evidence>
<dbReference type="InterPro" id="IPR003690">
    <property type="entry name" value="MTERF"/>
</dbReference>
<dbReference type="PANTHER" id="PTHR13068">
    <property type="entry name" value="CGI-12 PROTEIN-RELATED"/>
    <property type="match status" value="1"/>
</dbReference>
<dbReference type="EMBL" id="JAACNH010000005">
    <property type="protein sequence ID" value="KAG8441773.1"/>
    <property type="molecule type" value="Genomic_DNA"/>
</dbReference>
<dbReference type="Pfam" id="PF02536">
    <property type="entry name" value="mTERF"/>
    <property type="match status" value="1"/>
</dbReference>
<dbReference type="PANTHER" id="PTHR13068:SF194">
    <property type="entry name" value="TRANSCRIPTION TERMINATION FACTOR 3, MITOCHONDRIAL"/>
    <property type="match status" value="1"/>
</dbReference>
<keyword evidence="4" id="KW-1185">Reference proteome</keyword>
<comment type="similarity">
    <text evidence="1">Belongs to the mTERF family.</text>
</comment>
<evidence type="ECO:0000313" key="4">
    <source>
        <dbReference type="Proteomes" id="UP000812440"/>
    </source>
</evidence>
<name>A0A8T2JDS3_9PIPI</name>
<keyword evidence="2" id="KW-0809">Transit peptide</keyword>
<sequence>MHLDLCRLSRPFRLLNAKRSACFSSGLREPVARSHPLLKGNKTVCLHQLPSPLYRMEKTVWSSIYLSKRWFGQCSTGHQPQDINSEQNQPAIQIDLQETSLLPSINVDILVQELEEVPPLSPLEEITEDEAVQIDADLPIPPASFTLQDYVDQSETLRKLVLLGVDLSKIEKRRNVANFLLKLDFERDVTKILLFLKDVGLEDELLGAFLTKNPFILTEDLENLQKRVSYLALKKFSKEGISRMVVKAPYLLNFSVERLDNRLGFFQKELGLSAEKVNMYQCLLCN</sequence>
<evidence type="ECO:0000256" key="1">
    <source>
        <dbReference type="ARBA" id="ARBA00007692"/>
    </source>
</evidence>
<dbReference type="Gene3D" id="1.25.70.10">
    <property type="entry name" value="Transcription termination factor 3, mitochondrial"/>
    <property type="match status" value="1"/>
</dbReference>
<comment type="caution">
    <text evidence="3">The sequence shown here is derived from an EMBL/GenBank/DDBJ whole genome shotgun (WGS) entry which is preliminary data.</text>
</comment>
<organism evidence="3 4">
    <name type="scientific">Hymenochirus boettgeri</name>
    <name type="common">Congo dwarf clawed frog</name>
    <dbReference type="NCBI Taxonomy" id="247094"/>
    <lineage>
        <taxon>Eukaryota</taxon>
        <taxon>Metazoa</taxon>
        <taxon>Chordata</taxon>
        <taxon>Craniata</taxon>
        <taxon>Vertebrata</taxon>
        <taxon>Euteleostomi</taxon>
        <taxon>Amphibia</taxon>
        <taxon>Batrachia</taxon>
        <taxon>Anura</taxon>
        <taxon>Pipoidea</taxon>
        <taxon>Pipidae</taxon>
        <taxon>Pipinae</taxon>
        <taxon>Hymenochirus</taxon>
    </lineage>
</organism>
<proteinExistence type="inferred from homology"/>
<dbReference type="AlphaFoldDB" id="A0A8T2JDS3"/>
<dbReference type="GO" id="GO:0005739">
    <property type="term" value="C:mitochondrion"/>
    <property type="evidence" value="ECO:0007669"/>
    <property type="project" value="TreeGrafter"/>
</dbReference>
<dbReference type="InterPro" id="IPR038538">
    <property type="entry name" value="MTERF_sf"/>
</dbReference>
<dbReference type="GO" id="GO:0006390">
    <property type="term" value="P:mitochondrial transcription"/>
    <property type="evidence" value="ECO:0007669"/>
    <property type="project" value="TreeGrafter"/>
</dbReference>
<dbReference type="GO" id="GO:0061668">
    <property type="term" value="P:mitochondrial ribosome assembly"/>
    <property type="evidence" value="ECO:0007669"/>
    <property type="project" value="TreeGrafter"/>
</dbReference>
<evidence type="ECO:0008006" key="5">
    <source>
        <dbReference type="Google" id="ProtNLM"/>
    </source>
</evidence>
<dbReference type="SMART" id="SM00733">
    <property type="entry name" value="Mterf"/>
    <property type="match status" value="2"/>
</dbReference>
<accession>A0A8T2JDS3</accession>
<dbReference type="Proteomes" id="UP000812440">
    <property type="component" value="Chromosome 6"/>
</dbReference>